<organism evidence="1 2">
    <name type="scientific">Romanomermis culicivorax</name>
    <name type="common">Nematode worm</name>
    <dbReference type="NCBI Taxonomy" id="13658"/>
    <lineage>
        <taxon>Eukaryota</taxon>
        <taxon>Metazoa</taxon>
        <taxon>Ecdysozoa</taxon>
        <taxon>Nematoda</taxon>
        <taxon>Enoplea</taxon>
        <taxon>Dorylaimia</taxon>
        <taxon>Mermithida</taxon>
        <taxon>Mermithoidea</taxon>
        <taxon>Mermithidae</taxon>
        <taxon>Romanomermis</taxon>
    </lineage>
</organism>
<name>A0A915JM94_ROMCU</name>
<dbReference type="WBParaSite" id="nRc.2.0.1.t27116-RA">
    <property type="protein sequence ID" value="nRc.2.0.1.t27116-RA"/>
    <property type="gene ID" value="nRc.2.0.1.g27116"/>
</dbReference>
<sequence>MQWKKKSLDIGSYLPIINKQRVSLVLPETVKAPRIVPTMTHDKPIKLMTAMKIRGKGQPLANIWGKSSGAKSDVRPFKASSTDVCAVSFIVDRFCSGHSSSLTKSCLKRHPTS</sequence>
<proteinExistence type="predicted"/>
<evidence type="ECO:0000313" key="1">
    <source>
        <dbReference type="Proteomes" id="UP000887565"/>
    </source>
</evidence>
<dbReference type="AlphaFoldDB" id="A0A915JM94"/>
<dbReference type="Proteomes" id="UP000887565">
    <property type="component" value="Unplaced"/>
</dbReference>
<evidence type="ECO:0000313" key="2">
    <source>
        <dbReference type="WBParaSite" id="nRc.2.0.1.t27116-RA"/>
    </source>
</evidence>
<protein>
    <submittedName>
        <fullName evidence="2">Uncharacterized protein</fullName>
    </submittedName>
</protein>
<accession>A0A915JM94</accession>
<keyword evidence="1" id="KW-1185">Reference proteome</keyword>
<reference evidence="2" key="1">
    <citation type="submission" date="2022-11" db="UniProtKB">
        <authorList>
            <consortium name="WormBaseParasite"/>
        </authorList>
    </citation>
    <scope>IDENTIFICATION</scope>
</reference>